<protein>
    <submittedName>
        <fullName evidence="1">Uncharacterized protein</fullName>
    </submittedName>
</protein>
<name>A0A9P8TIS8_WICPI</name>
<keyword evidence="2" id="KW-1185">Reference proteome</keyword>
<dbReference type="AlphaFoldDB" id="A0A9P8TIS8"/>
<reference evidence="1" key="1">
    <citation type="journal article" date="2021" name="Open Biol.">
        <title>Shared evolutionary footprints suggest mitochondrial oxidative damage underlies multiple complex I losses in fungi.</title>
        <authorList>
            <person name="Schikora-Tamarit M.A."/>
            <person name="Marcet-Houben M."/>
            <person name="Nosek J."/>
            <person name="Gabaldon T."/>
        </authorList>
    </citation>
    <scope>NUCLEOTIDE SEQUENCE</scope>
    <source>
        <strain evidence="1">CBS2887</strain>
    </source>
</reference>
<gene>
    <name evidence="1" type="ORF">WICPIJ_008361</name>
</gene>
<reference evidence="1" key="2">
    <citation type="submission" date="2021-01" db="EMBL/GenBank/DDBJ databases">
        <authorList>
            <person name="Schikora-Tamarit M.A."/>
        </authorList>
    </citation>
    <scope>NUCLEOTIDE SEQUENCE</scope>
    <source>
        <strain evidence="1">CBS2887</strain>
    </source>
</reference>
<evidence type="ECO:0000313" key="2">
    <source>
        <dbReference type="Proteomes" id="UP000774326"/>
    </source>
</evidence>
<organism evidence="1 2">
    <name type="scientific">Wickerhamomyces pijperi</name>
    <name type="common">Yeast</name>
    <name type="synonym">Pichia pijperi</name>
    <dbReference type="NCBI Taxonomy" id="599730"/>
    <lineage>
        <taxon>Eukaryota</taxon>
        <taxon>Fungi</taxon>
        <taxon>Dikarya</taxon>
        <taxon>Ascomycota</taxon>
        <taxon>Saccharomycotina</taxon>
        <taxon>Saccharomycetes</taxon>
        <taxon>Phaffomycetales</taxon>
        <taxon>Wickerhamomycetaceae</taxon>
        <taxon>Wickerhamomyces</taxon>
    </lineage>
</organism>
<evidence type="ECO:0000313" key="1">
    <source>
        <dbReference type="EMBL" id="KAH3680180.1"/>
    </source>
</evidence>
<dbReference type="Proteomes" id="UP000774326">
    <property type="component" value="Unassembled WGS sequence"/>
</dbReference>
<sequence>VSSVSSVAYASSLSAARGLLAIASDANNSTTTANSTTTTLHSSSLVSASLTSLSVHSASASSTAVASTTSKGIAGINDIPAALTVGVMGLIVGALL</sequence>
<feature type="non-terminal residue" evidence="1">
    <location>
        <position position="1"/>
    </location>
</feature>
<proteinExistence type="predicted"/>
<accession>A0A9P8TIS8</accession>
<dbReference type="EMBL" id="JAEUBG010004777">
    <property type="protein sequence ID" value="KAH3680180.1"/>
    <property type="molecule type" value="Genomic_DNA"/>
</dbReference>
<comment type="caution">
    <text evidence="1">The sequence shown here is derived from an EMBL/GenBank/DDBJ whole genome shotgun (WGS) entry which is preliminary data.</text>
</comment>